<dbReference type="OrthoDB" id="10597423at2759"/>
<protein>
    <submittedName>
        <fullName evidence="2">Uncharacterized protein</fullName>
    </submittedName>
</protein>
<keyword evidence="1" id="KW-0472">Membrane</keyword>
<keyword evidence="1" id="KW-0812">Transmembrane</keyword>
<name>A0A5N7D8S5_9EURO</name>
<dbReference type="AlphaFoldDB" id="A0A5N7D8S5"/>
<gene>
    <name evidence="2" type="ORF">BDV37DRAFT_163841</name>
</gene>
<evidence type="ECO:0000313" key="2">
    <source>
        <dbReference type="EMBL" id="KAE8402168.1"/>
    </source>
</evidence>
<dbReference type="Proteomes" id="UP000325579">
    <property type="component" value="Unassembled WGS sequence"/>
</dbReference>
<organism evidence="2 3">
    <name type="scientific">Aspergillus pseudonomiae</name>
    <dbReference type="NCBI Taxonomy" id="1506151"/>
    <lineage>
        <taxon>Eukaryota</taxon>
        <taxon>Fungi</taxon>
        <taxon>Dikarya</taxon>
        <taxon>Ascomycota</taxon>
        <taxon>Pezizomycotina</taxon>
        <taxon>Eurotiomycetes</taxon>
        <taxon>Eurotiomycetidae</taxon>
        <taxon>Eurotiales</taxon>
        <taxon>Aspergillaceae</taxon>
        <taxon>Aspergillus</taxon>
        <taxon>Aspergillus subgen. Circumdati</taxon>
    </lineage>
</organism>
<sequence>MQEGKRERLEHPIWRSNRLYITMVLSQGLDQHFVVARFLSNGSKLCARALFSLFLFSGGQYLVLLFSCAVLQPFQEINKSLRMVKIRMSLIRHPNNGPRGSVCLWNPLWSCLEGDSQRLVWIRGRASPLTTRSVRGSVQTAAIVRRSSTLSPVPSVVGTQHVYAYILRAMDVNKAPHQGTHNWACHHERLCII</sequence>
<keyword evidence="1" id="KW-1133">Transmembrane helix</keyword>
<reference evidence="2 3" key="1">
    <citation type="submission" date="2019-04" db="EMBL/GenBank/DDBJ databases">
        <authorList>
            <consortium name="DOE Joint Genome Institute"/>
            <person name="Mondo S."/>
            <person name="Kjaerbolling I."/>
            <person name="Vesth T."/>
            <person name="Frisvad J.C."/>
            <person name="Nybo J.L."/>
            <person name="Theobald S."/>
            <person name="Kildgaard S."/>
            <person name="Isbrandt T."/>
            <person name="Kuo A."/>
            <person name="Sato A."/>
            <person name="Lyhne E.K."/>
            <person name="Kogle M.E."/>
            <person name="Wiebenga A."/>
            <person name="Kun R.S."/>
            <person name="Lubbers R.J."/>
            <person name="Makela M.R."/>
            <person name="Barry K."/>
            <person name="Chovatia M."/>
            <person name="Clum A."/>
            <person name="Daum C."/>
            <person name="Haridas S."/>
            <person name="He G."/>
            <person name="LaButti K."/>
            <person name="Lipzen A."/>
            <person name="Riley R."/>
            <person name="Salamov A."/>
            <person name="Simmons B.A."/>
            <person name="Magnuson J.K."/>
            <person name="Henrissat B."/>
            <person name="Mortensen U.H."/>
            <person name="Larsen T.O."/>
            <person name="Devries R.P."/>
            <person name="Grigoriev I.V."/>
            <person name="Machida M."/>
            <person name="Baker S.E."/>
            <person name="Andersen M.R."/>
            <person name="Cantor M.N."/>
            <person name="Hua S.X."/>
        </authorList>
    </citation>
    <scope>NUCLEOTIDE SEQUENCE [LARGE SCALE GENOMIC DNA]</scope>
    <source>
        <strain evidence="2 3">CBS 119388</strain>
    </source>
</reference>
<keyword evidence="3" id="KW-1185">Reference proteome</keyword>
<accession>A0A5N7D8S5</accession>
<dbReference type="RefSeq" id="XP_031939487.1">
    <property type="nucleotide sequence ID" value="XM_032079213.1"/>
</dbReference>
<dbReference type="GeneID" id="43663904"/>
<evidence type="ECO:0000256" key="1">
    <source>
        <dbReference type="SAM" id="Phobius"/>
    </source>
</evidence>
<proteinExistence type="predicted"/>
<feature type="transmembrane region" description="Helical" evidence="1">
    <location>
        <begin position="51"/>
        <end position="74"/>
    </location>
</feature>
<dbReference type="EMBL" id="ML736791">
    <property type="protein sequence ID" value="KAE8402168.1"/>
    <property type="molecule type" value="Genomic_DNA"/>
</dbReference>
<evidence type="ECO:0000313" key="3">
    <source>
        <dbReference type="Proteomes" id="UP000325579"/>
    </source>
</evidence>